<keyword evidence="3 7" id="KW-0812">Transmembrane</keyword>
<sequence>MFRSAGSKKNDKAAGRAPTAAGSADSPLPKPSEWFKRPFMRQHQQQHQAADESTHGQVPDRPDAPPRVSSVDGLPEGGGDGLSDIGDLGLPAISEVEAQKISEGIDHLADIRSEGDGEADEADDYTDAASDALEPTDGIELTTGPEGRQQDGQEEAEGEAEGEEELQRRGRGRLSQAGLDKLGEKAKASAIARLEKARRRRVTESTASARLFQSLQLIPFDVQRVYNLPESLKSELVGLMTCLVAEHVDMGPSQLWEMPSPPASDPHPHPHDLTDQWGRELIKTFATIIGLPDTHSRAFVKMYDLRTEMDGGGGGGGGGDPADKPRFRRLSFSKRRSQPPPSSPFFIEPFTRAILDYCETDQSAITTVFDKAKAAAVQRLKAESAATTQQTDSPGGAATHEPSKDASPQPSDAPAAAAAAAVEASSSQESVDLLGLDEQPPAGESSHDDGFDDMVGEDEVALGEPQPPWAFVESLEAPRRCQVLVRDLLVTIVTRTGCFNARVHAIIVRLGYHFHLGELAISRLEEDLGEQLASQLAVKKQEDKRAKRNRRLKVAGAAVGGGALIALTGGLAAPAIAAGWAALGLGGAVSAGVGAFLASTGGTALVASLFGVGGAGLTGWKLSRRIGHLKEFEFELLKGGNALQVVVGVSGWLETLDDVTAPWAEGLQGTVCDLYALRWESRELLALGRLLLNMIAQERQIRHGRIHMEGGREFATHAAQYWLKTTIYGAVGMALAWPVSLIKFASNLDNAWLLCRQRAQQAGTLLAEAVADTQTVGQRPVTLIGYSMGARVIFHALQELYRQRKLNCVAHVVLMGLPTSTDTQLWQRARAVVAGRLVNVYASSDWLLGFLFRYMEWGIQVAGLHRVEGVAGVENVEVRGLIKSHDQYPLKCSELLTMVGLPI</sequence>
<dbReference type="Proteomes" id="UP000041254">
    <property type="component" value="Unassembled WGS sequence"/>
</dbReference>
<keyword evidence="9" id="KW-1185">Reference proteome</keyword>
<dbReference type="OrthoDB" id="277931at2759"/>
<feature type="compositionally biased region" description="Acidic residues" evidence="6">
    <location>
        <begin position="152"/>
        <end position="164"/>
    </location>
</feature>
<feature type="compositionally biased region" description="Basic and acidic residues" evidence="6">
    <location>
        <begin position="49"/>
        <end position="64"/>
    </location>
</feature>
<feature type="transmembrane region" description="Helical" evidence="7">
    <location>
        <begin position="595"/>
        <end position="620"/>
    </location>
</feature>
<dbReference type="Pfam" id="PF05277">
    <property type="entry name" value="DUF726"/>
    <property type="match status" value="1"/>
</dbReference>
<dbReference type="SUPFAM" id="SSF53474">
    <property type="entry name" value="alpha/beta-Hydrolases"/>
    <property type="match status" value="1"/>
</dbReference>
<evidence type="ECO:0000313" key="9">
    <source>
        <dbReference type="Proteomes" id="UP000041254"/>
    </source>
</evidence>
<reference evidence="8 9" key="1">
    <citation type="submission" date="2014-11" db="EMBL/GenBank/DDBJ databases">
        <authorList>
            <person name="Zhu J."/>
            <person name="Qi W."/>
            <person name="Song R."/>
        </authorList>
    </citation>
    <scope>NUCLEOTIDE SEQUENCE [LARGE SCALE GENOMIC DNA]</scope>
</reference>
<dbReference type="InterPro" id="IPR029058">
    <property type="entry name" value="AB_hydrolase_fold"/>
</dbReference>
<evidence type="ECO:0000256" key="6">
    <source>
        <dbReference type="SAM" id="MobiDB-lite"/>
    </source>
</evidence>
<evidence type="ECO:0000256" key="5">
    <source>
        <dbReference type="ARBA" id="ARBA00023136"/>
    </source>
</evidence>
<comment type="subcellular location">
    <subcellularLocation>
        <location evidence="1">Membrane</location>
        <topology evidence="1">Multi-pass membrane protein</topology>
    </subcellularLocation>
</comment>
<dbReference type="VEuPathDB" id="CryptoDB:Vbra_18981"/>
<proteinExistence type="inferred from homology"/>
<gene>
    <name evidence="8" type="ORF">Vbra_18981</name>
</gene>
<keyword evidence="5 7" id="KW-0472">Membrane</keyword>
<evidence type="ECO:0000256" key="2">
    <source>
        <dbReference type="ARBA" id="ARBA00009824"/>
    </source>
</evidence>
<dbReference type="EMBL" id="CDMY01000869">
    <property type="protein sequence ID" value="CEM35881.1"/>
    <property type="molecule type" value="Genomic_DNA"/>
</dbReference>
<feature type="compositionally biased region" description="Acidic residues" evidence="6">
    <location>
        <begin position="116"/>
        <end position="126"/>
    </location>
</feature>
<dbReference type="Gene3D" id="3.40.50.1820">
    <property type="entry name" value="alpha/beta hydrolase"/>
    <property type="match status" value="1"/>
</dbReference>
<dbReference type="InterPro" id="IPR007941">
    <property type="entry name" value="DUF726"/>
</dbReference>
<accession>A0A0G4GXQ5</accession>
<dbReference type="InParanoid" id="A0A0G4GXQ5"/>
<evidence type="ECO:0000256" key="7">
    <source>
        <dbReference type="SAM" id="Phobius"/>
    </source>
</evidence>
<name>A0A0G4GXQ5_VITBC</name>
<keyword evidence="4 7" id="KW-1133">Transmembrane helix</keyword>
<feature type="transmembrane region" description="Helical" evidence="7">
    <location>
        <begin position="554"/>
        <end position="583"/>
    </location>
</feature>
<evidence type="ECO:0000256" key="4">
    <source>
        <dbReference type="ARBA" id="ARBA00022989"/>
    </source>
</evidence>
<feature type="compositionally biased region" description="Low complexity" evidence="6">
    <location>
        <begin position="15"/>
        <end position="24"/>
    </location>
</feature>
<comment type="similarity">
    <text evidence="2">Belongs to the TMCO4 family.</text>
</comment>
<protein>
    <recommendedName>
        <fullName evidence="10">DUF726 domain-containing protein</fullName>
    </recommendedName>
</protein>
<evidence type="ECO:0008006" key="10">
    <source>
        <dbReference type="Google" id="ProtNLM"/>
    </source>
</evidence>
<feature type="region of interest" description="Disordered" evidence="6">
    <location>
        <begin position="105"/>
        <end position="181"/>
    </location>
</feature>
<evidence type="ECO:0000256" key="1">
    <source>
        <dbReference type="ARBA" id="ARBA00004141"/>
    </source>
</evidence>
<organism evidence="8 9">
    <name type="scientific">Vitrella brassicaformis (strain CCMP3155)</name>
    <dbReference type="NCBI Taxonomy" id="1169540"/>
    <lineage>
        <taxon>Eukaryota</taxon>
        <taxon>Sar</taxon>
        <taxon>Alveolata</taxon>
        <taxon>Colpodellida</taxon>
        <taxon>Vitrellaceae</taxon>
        <taxon>Vitrella</taxon>
    </lineage>
</organism>
<feature type="region of interest" description="Disordered" evidence="6">
    <location>
        <begin position="383"/>
        <end position="455"/>
    </location>
</feature>
<evidence type="ECO:0000256" key="3">
    <source>
        <dbReference type="ARBA" id="ARBA00022692"/>
    </source>
</evidence>
<dbReference type="PANTHER" id="PTHR17920:SF3">
    <property type="entry name" value="TRANSMEMBRANE AND COILED-COIL DOMAIN-CONTAINING PROTEIN 4"/>
    <property type="match status" value="1"/>
</dbReference>
<feature type="compositionally biased region" description="Basic and acidic residues" evidence="6">
    <location>
        <begin position="105"/>
        <end position="115"/>
    </location>
</feature>
<dbReference type="GO" id="GO:0016020">
    <property type="term" value="C:membrane"/>
    <property type="evidence" value="ECO:0007669"/>
    <property type="project" value="UniProtKB-SubCell"/>
</dbReference>
<dbReference type="AlphaFoldDB" id="A0A0G4GXQ5"/>
<dbReference type="PANTHER" id="PTHR17920">
    <property type="entry name" value="TRANSMEMBRANE AND COILED-COIL DOMAIN-CONTAINING PROTEIN 4 TMCO4"/>
    <property type="match status" value="1"/>
</dbReference>
<evidence type="ECO:0000313" key="8">
    <source>
        <dbReference type="EMBL" id="CEM35881.1"/>
    </source>
</evidence>
<feature type="region of interest" description="Disordered" evidence="6">
    <location>
        <begin position="1"/>
        <end position="90"/>
    </location>
</feature>
<feature type="compositionally biased region" description="Low complexity" evidence="6">
    <location>
        <begin position="405"/>
        <end position="432"/>
    </location>
</feature>